<sequence>MHSQVRVRLEVETDSGRIIGASVPVASFLPSYRDPSVHELEMQRNILRGAMRQIQADIERELYG</sequence>
<reference evidence="1 2" key="1">
    <citation type="submission" date="2019-10" db="EMBL/GenBank/DDBJ databases">
        <authorList>
            <person name="Abad L.A."/>
            <person name="Garlena R.A."/>
            <person name="Russell D.A."/>
            <person name="Pope W.H."/>
            <person name="Jacobs-Sera D."/>
            <person name="Hatfull G.F."/>
        </authorList>
    </citation>
    <scope>NUCLEOTIDE SEQUENCE [LARGE SCALE GENOMIC DNA]</scope>
</reference>
<proteinExistence type="predicted"/>
<evidence type="ECO:0000313" key="2">
    <source>
        <dbReference type="Proteomes" id="UP000424301"/>
    </source>
</evidence>
<protein>
    <submittedName>
        <fullName evidence="1">Uncharacterized protein</fullName>
    </submittedName>
</protein>
<gene>
    <name evidence="1" type="primary">120</name>
    <name evidence="1" type="ORF">SEA_TYDAWG_120</name>
</gene>
<name>A0A649VLM9_9CAUD</name>
<dbReference type="EMBL" id="MN586024">
    <property type="protein sequence ID" value="QGJ93248.1"/>
    <property type="molecule type" value="Genomic_DNA"/>
</dbReference>
<organism evidence="1 2">
    <name type="scientific">Mycobacterium phage TyDawg</name>
    <dbReference type="NCBI Taxonomy" id="2656612"/>
    <lineage>
        <taxon>Viruses</taxon>
        <taxon>Duplodnaviria</taxon>
        <taxon>Heunggongvirae</taxon>
        <taxon>Uroviricota</taxon>
        <taxon>Caudoviricetes</taxon>
        <taxon>Vilmaviridae</taxon>
        <taxon>Mclasvirinae</taxon>
        <taxon>Bongovirus</taxon>
        <taxon>Bongovirus bongo</taxon>
    </lineage>
</organism>
<dbReference type="Proteomes" id="UP000424301">
    <property type="component" value="Segment"/>
</dbReference>
<evidence type="ECO:0000313" key="1">
    <source>
        <dbReference type="EMBL" id="QGJ93248.1"/>
    </source>
</evidence>
<accession>A0A649VLM9</accession>